<keyword evidence="3" id="KW-0964">Secreted</keyword>
<comment type="similarity">
    <text evidence="2">Belongs to the DEFL family.</text>
</comment>
<dbReference type="PANTHER" id="PTHR34450:SF9">
    <property type="entry name" value="DEFENSIN-LIKE PROTEIN 242-RELATED"/>
    <property type="match status" value="1"/>
</dbReference>
<keyword evidence="4 5" id="KW-0732">Signal</keyword>
<feature type="signal peptide" evidence="5">
    <location>
        <begin position="1"/>
        <end position="24"/>
    </location>
</feature>
<evidence type="ECO:0008006" key="8">
    <source>
        <dbReference type="Google" id="ProtNLM"/>
    </source>
</evidence>
<name>A0A445CTH1_ARAHY</name>
<dbReference type="AlphaFoldDB" id="A0A445CTH1"/>
<organism evidence="6 7">
    <name type="scientific">Arachis hypogaea</name>
    <name type="common">Peanut</name>
    <dbReference type="NCBI Taxonomy" id="3818"/>
    <lineage>
        <taxon>Eukaryota</taxon>
        <taxon>Viridiplantae</taxon>
        <taxon>Streptophyta</taxon>
        <taxon>Embryophyta</taxon>
        <taxon>Tracheophyta</taxon>
        <taxon>Spermatophyta</taxon>
        <taxon>Magnoliopsida</taxon>
        <taxon>eudicotyledons</taxon>
        <taxon>Gunneridae</taxon>
        <taxon>Pentapetalae</taxon>
        <taxon>rosids</taxon>
        <taxon>fabids</taxon>
        <taxon>Fabales</taxon>
        <taxon>Fabaceae</taxon>
        <taxon>Papilionoideae</taxon>
        <taxon>50 kb inversion clade</taxon>
        <taxon>dalbergioids sensu lato</taxon>
        <taxon>Dalbergieae</taxon>
        <taxon>Pterocarpus clade</taxon>
        <taxon>Arachis</taxon>
    </lineage>
</organism>
<dbReference type="PANTHER" id="PTHR34450">
    <property type="entry name" value="DEFENSIN-LIKE PROTEIN 245-RELATED"/>
    <property type="match status" value="1"/>
</dbReference>
<dbReference type="SMR" id="A0A445CTH1"/>
<dbReference type="InterPro" id="IPR010682">
    <property type="entry name" value="SCRL"/>
</dbReference>
<protein>
    <recommendedName>
        <fullName evidence="8">Defensin-like protein</fullName>
    </recommendedName>
</protein>
<comment type="subcellular location">
    <subcellularLocation>
        <location evidence="1">Secreted</location>
    </subcellularLocation>
</comment>
<evidence type="ECO:0000256" key="3">
    <source>
        <dbReference type="ARBA" id="ARBA00022525"/>
    </source>
</evidence>
<accession>A0A445CTH1</accession>
<reference evidence="6 7" key="1">
    <citation type="submission" date="2019-01" db="EMBL/GenBank/DDBJ databases">
        <title>Sequencing of cultivated peanut Arachis hypogaea provides insights into genome evolution and oil improvement.</title>
        <authorList>
            <person name="Chen X."/>
        </authorList>
    </citation>
    <scope>NUCLEOTIDE SEQUENCE [LARGE SCALE GENOMIC DNA]</scope>
    <source>
        <strain evidence="7">cv. Fuhuasheng</strain>
        <tissue evidence="6">Leaves</tissue>
    </source>
</reference>
<dbReference type="GO" id="GO:0005576">
    <property type="term" value="C:extracellular region"/>
    <property type="evidence" value="ECO:0007669"/>
    <property type="project" value="UniProtKB-SubCell"/>
</dbReference>
<comment type="caution">
    <text evidence="6">The sequence shown here is derived from an EMBL/GenBank/DDBJ whole genome shotgun (WGS) entry which is preliminary data.</text>
</comment>
<dbReference type="Pfam" id="PF06876">
    <property type="entry name" value="SCRL"/>
    <property type="match status" value="1"/>
</dbReference>
<evidence type="ECO:0000256" key="4">
    <source>
        <dbReference type="ARBA" id="ARBA00022729"/>
    </source>
</evidence>
<keyword evidence="7" id="KW-1185">Reference proteome</keyword>
<dbReference type="EMBL" id="SDMP01000006">
    <property type="protein sequence ID" value="RYR54183.1"/>
    <property type="molecule type" value="Genomic_DNA"/>
</dbReference>
<gene>
    <name evidence="6" type="ORF">Ahy_A06g029449</name>
</gene>
<evidence type="ECO:0000256" key="5">
    <source>
        <dbReference type="SAM" id="SignalP"/>
    </source>
</evidence>
<dbReference type="Gramene" id="arahy.Tifrunner.gnm2.ann2.Ah06g310900.1">
    <property type="protein sequence ID" value="arahy.Tifrunner.gnm2.ann2.Ah06g310900.1-CDS"/>
    <property type="gene ID" value="arahy.Tifrunner.gnm2.ann2.Ah06g310900"/>
</dbReference>
<evidence type="ECO:0000313" key="7">
    <source>
        <dbReference type="Proteomes" id="UP000289738"/>
    </source>
</evidence>
<dbReference type="Proteomes" id="UP000289738">
    <property type="component" value="Chromosome A06"/>
</dbReference>
<dbReference type="GO" id="GO:0007165">
    <property type="term" value="P:signal transduction"/>
    <property type="evidence" value="ECO:0007669"/>
    <property type="project" value="InterPro"/>
</dbReference>
<feature type="chain" id="PRO_5019580852" description="Defensin-like protein" evidence="5">
    <location>
        <begin position="25"/>
        <end position="97"/>
    </location>
</feature>
<evidence type="ECO:0000256" key="1">
    <source>
        <dbReference type="ARBA" id="ARBA00004613"/>
    </source>
</evidence>
<sequence length="97" mass="11175">MKPRIIFFMIIVLVLFTFVINTYGEEKPGCEDRFIMDGQCGKNGDIDCIVECVKRLGLRLITAGDCYCRDLPDNKRRCICAYDSCYYKGLFASQRHS</sequence>
<proteinExistence type="inferred from homology"/>
<evidence type="ECO:0000256" key="2">
    <source>
        <dbReference type="ARBA" id="ARBA00006722"/>
    </source>
</evidence>
<evidence type="ECO:0000313" key="6">
    <source>
        <dbReference type="EMBL" id="RYR54183.1"/>
    </source>
</evidence>